<evidence type="ECO:0000256" key="1">
    <source>
        <dbReference type="SAM" id="Phobius"/>
    </source>
</evidence>
<feature type="transmembrane region" description="Helical" evidence="1">
    <location>
        <begin position="193"/>
        <end position="214"/>
    </location>
</feature>
<sequence>MRQNQYIFVTLLYIIIVFFISQIVTYNVILTNPVISSYSIIWLLILVYNIAISLIFIKGISNISLNSYVTLAKYVTISSLLSLLFIIFKDLIIVKELSIVTYIKFILTLLLVSIFVSLVYFLEISFRKYRILWIIGFLGTVILSPLLVESGIFVRDLRFKSLLDFWNWIVPYQSIEQLRQFVLFEGWQSWETALISVIHLLVYWFVIASICLYVRQFQSSWKVT</sequence>
<comment type="caution">
    <text evidence="2">The sequence shown here is derived from an EMBL/GenBank/DDBJ whole genome shotgun (WGS) entry which is preliminary data.</text>
</comment>
<keyword evidence="1" id="KW-0472">Membrane</keyword>
<feature type="transmembrane region" description="Helical" evidence="1">
    <location>
        <begin position="68"/>
        <end position="87"/>
    </location>
</feature>
<feature type="transmembrane region" description="Helical" evidence="1">
    <location>
        <begin position="35"/>
        <end position="56"/>
    </location>
</feature>
<evidence type="ECO:0008006" key="4">
    <source>
        <dbReference type="Google" id="ProtNLM"/>
    </source>
</evidence>
<name>A0ABT2EMA7_9BACT</name>
<accession>A0ABT2EMA7</accession>
<keyword evidence="1" id="KW-1133">Transmembrane helix</keyword>
<keyword evidence="3" id="KW-1185">Reference proteome</keyword>
<keyword evidence="1" id="KW-0812">Transmembrane</keyword>
<feature type="transmembrane region" description="Helical" evidence="1">
    <location>
        <begin position="99"/>
        <end position="122"/>
    </location>
</feature>
<proteinExistence type="predicted"/>
<dbReference type="EMBL" id="JANUCP010000001">
    <property type="protein sequence ID" value="MCS3918073.1"/>
    <property type="molecule type" value="Genomic_DNA"/>
</dbReference>
<reference evidence="2 3" key="1">
    <citation type="submission" date="2022-08" db="EMBL/GenBank/DDBJ databases">
        <title>Bacterial and archaeal communities from various locations to study Microbial Dark Matter (Phase II).</title>
        <authorList>
            <person name="Stepanauskas R."/>
        </authorList>
    </citation>
    <scope>NUCLEOTIDE SEQUENCE [LARGE SCALE GENOMIC DNA]</scope>
    <source>
        <strain evidence="2 3">PD1</strain>
    </source>
</reference>
<organism evidence="2 3">
    <name type="scientific">Candidatus Fervidibacter sacchari</name>
    <dbReference type="NCBI Taxonomy" id="1448929"/>
    <lineage>
        <taxon>Bacteria</taxon>
        <taxon>Candidatus Fervidibacterota</taxon>
        <taxon>Candidatus Fervidibacter</taxon>
    </lineage>
</organism>
<evidence type="ECO:0000313" key="2">
    <source>
        <dbReference type="EMBL" id="MCS3918073.1"/>
    </source>
</evidence>
<gene>
    <name evidence="2" type="ORF">M2350_000470</name>
</gene>
<evidence type="ECO:0000313" key="3">
    <source>
        <dbReference type="Proteomes" id="UP001204798"/>
    </source>
</evidence>
<feature type="transmembrane region" description="Helical" evidence="1">
    <location>
        <begin position="131"/>
        <end position="154"/>
    </location>
</feature>
<dbReference type="Proteomes" id="UP001204798">
    <property type="component" value="Unassembled WGS sequence"/>
</dbReference>
<protein>
    <recommendedName>
        <fullName evidence="4">ABC transporter permease</fullName>
    </recommendedName>
</protein>
<feature type="transmembrane region" description="Helical" evidence="1">
    <location>
        <begin position="7"/>
        <end position="29"/>
    </location>
</feature>